<dbReference type="AlphaFoldDB" id="A0A5B7H8E9"/>
<reference evidence="2 3" key="1">
    <citation type="submission" date="2019-05" db="EMBL/GenBank/DDBJ databases">
        <title>Another draft genome of Portunus trituberculatus and its Hox gene families provides insights of decapod evolution.</title>
        <authorList>
            <person name="Jeong J.-H."/>
            <person name="Song I."/>
            <person name="Kim S."/>
            <person name="Choi T."/>
            <person name="Kim D."/>
            <person name="Ryu S."/>
            <person name="Kim W."/>
        </authorList>
    </citation>
    <scope>NUCLEOTIDE SEQUENCE [LARGE SCALE GENOMIC DNA]</scope>
    <source>
        <tissue evidence="2">Muscle</tissue>
    </source>
</reference>
<organism evidence="2 3">
    <name type="scientific">Portunus trituberculatus</name>
    <name type="common">Swimming crab</name>
    <name type="synonym">Neptunus trituberculatus</name>
    <dbReference type="NCBI Taxonomy" id="210409"/>
    <lineage>
        <taxon>Eukaryota</taxon>
        <taxon>Metazoa</taxon>
        <taxon>Ecdysozoa</taxon>
        <taxon>Arthropoda</taxon>
        <taxon>Crustacea</taxon>
        <taxon>Multicrustacea</taxon>
        <taxon>Malacostraca</taxon>
        <taxon>Eumalacostraca</taxon>
        <taxon>Eucarida</taxon>
        <taxon>Decapoda</taxon>
        <taxon>Pleocyemata</taxon>
        <taxon>Brachyura</taxon>
        <taxon>Eubrachyura</taxon>
        <taxon>Portunoidea</taxon>
        <taxon>Portunidae</taxon>
        <taxon>Portuninae</taxon>
        <taxon>Portunus</taxon>
    </lineage>
</organism>
<feature type="region of interest" description="Disordered" evidence="1">
    <location>
        <begin position="52"/>
        <end position="76"/>
    </location>
</feature>
<dbReference type="EMBL" id="VSRR010028634">
    <property type="protein sequence ID" value="MPC68931.1"/>
    <property type="molecule type" value="Genomic_DNA"/>
</dbReference>
<protein>
    <submittedName>
        <fullName evidence="2">Uncharacterized protein</fullName>
    </submittedName>
</protein>
<evidence type="ECO:0000313" key="2">
    <source>
        <dbReference type="EMBL" id="MPC68931.1"/>
    </source>
</evidence>
<sequence>MIWESVARKLSDGQNTKKPLNPAKAVPRGQRLSRSPRAAMMTLDAATVATQGYGDGDEAAQGRPLSKLGRDLRNYI</sequence>
<keyword evidence="3" id="KW-1185">Reference proteome</keyword>
<feature type="compositionally biased region" description="Basic and acidic residues" evidence="1">
    <location>
        <begin position="1"/>
        <end position="11"/>
    </location>
</feature>
<name>A0A5B7H8E9_PORTR</name>
<feature type="region of interest" description="Disordered" evidence="1">
    <location>
        <begin position="1"/>
        <end position="34"/>
    </location>
</feature>
<comment type="caution">
    <text evidence="2">The sequence shown here is derived from an EMBL/GenBank/DDBJ whole genome shotgun (WGS) entry which is preliminary data.</text>
</comment>
<evidence type="ECO:0000256" key="1">
    <source>
        <dbReference type="SAM" id="MobiDB-lite"/>
    </source>
</evidence>
<proteinExistence type="predicted"/>
<accession>A0A5B7H8E9</accession>
<dbReference type="Proteomes" id="UP000324222">
    <property type="component" value="Unassembled WGS sequence"/>
</dbReference>
<evidence type="ECO:0000313" key="3">
    <source>
        <dbReference type="Proteomes" id="UP000324222"/>
    </source>
</evidence>
<gene>
    <name evidence="2" type="ORF">E2C01_063142</name>
</gene>